<evidence type="ECO:0000313" key="1">
    <source>
        <dbReference type="EMBL" id="KAJ7559508.1"/>
    </source>
</evidence>
<dbReference type="EMBL" id="CM055095">
    <property type="protein sequence ID" value="KAJ7559508.1"/>
    <property type="molecule type" value="Genomic_DNA"/>
</dbReference>
<proteinExistence type="predicted"/>
<evidence type="ECO:0000313" key="2">
    <source>
        <dbReference type="Proteomes" id="UP001162992"/>
    </source>
</evidence>
<accession>A0ACC2DZD7</accession>
<reference evidence="2" key="1">
    <citation type="journal article" date="2024" name="Proc. Natl. Acad. Sci. U.S.A.">
        <title>Extraordinary preservation of gene collinearity over three hundred million years revealed in homosporous lycophytes.</title>
        <authorList>
            <person name="Li C."/>
            <person name="Wickell D."/>
            <person name="Kuo L.Y."/>
            <person name="Chen X."/>
            <person name="Nie B."/>
            <person name="Liao X."/>
            <person name="Peng D."/>
            <person name="Ji J."/>
            <person name="Jenkins J."/>
            <person name="Williams M."/>
            <person name="Shu S."/>
            <person name="Plott C."/>
            <person name="Barry K."/>
            <person name="Rajasekar S."/>
            <person name="Grimwood J."/>
            <person name="Han X."/>
            <person name="Sun S."/>
            <person name="Hou Z."/>
            <person name="He W."/>
            <person name="Dai G."/>
            <person name="Sun C."/>
            <person name="Schmutz J."/>
            <person name="Leebens-Mack J.H."/>
            <person name="Li F.W."/>
            <person name="Wang L."/>
        </authorList>
    </citation>
    <scope>NUCLEOTIDE SEQUENCE [LARGE SCALE GENOMIC DNA]</scope>
    <source>
        <strain evidence="2">cv. PW_Plant_1</strain>
    </source>
</reference>
<name>A0ACC2DZD7_DIPCM</name>
<comment type="caution">
    <text evidence="1">The sequence shown here is derived from an EMBL/GenBank/DDBJ whole genome shotgun (WGS) entry which is preliminary data.</text>
</comment>
<gene>
    <name evidence="1" type="ORF">O6H91_04G088500</name>
</gene>
<organism evidence="1 2">
    <name type="scientific">Diphasiastrum complanatum</name>
    <name type="common">Issler's clubmoss</name>
    <name type="synonym">Lycopodium complanatum</name>
    <dbReference type="NCBI Taxonomy" id="34168"/>
    <lineage>
        <taxon>Eukaryota</taxon>
        <taxon>Viridiplantae</taxon>
        <taxon>Streptophyta</taxon>
        <taxon>Embryophyta</taxon>
        <taxon>Tracheophyta</taxon>
        <taxon>Lycopodiopsida</taxon>
        <taxon>Lycopodiales</taxon>
        <taxon>Lycopodiaceae</taxon>
        <taxon>Lycopodioideae</taxon>
        <taxon>Diphasiastrum</taxon>
    </lineage>
</organism>
<keyword evidence="2" id="KW-1185">Reference proteome</keyword>
<dbReference type="Proteomes" id="UP001162992">
    <property type="component" value="Chromosome 4"/>
</dbReference>
<sequence>MADQGSDLKEPLIIREEPSDLKSTANLQYAGSGGFNCSAEKDDTRTLNVGTANLLWEEIGTQLRIALPMICVNLLWYSLTVVSIMFVGHFGALALSSSSLANSIASVTGTSLLMGMASALETLCGQAYGAKQYRMLGIFLQRAILVLYLTSLPIAVLWWNMGNLLKAVGQDPEIAVAAEEYARWLIPSLFAYASLQPLLKFLQTQSVVLPMALILLSTLLLHILLCWLVIFKLGMGFRGAAISLGISNWLAVVLLASYVKFSPRCKTTWTSFSREAYNGMGSFIKLAIPSAVMLCLEIWSFQVLVILSGLLPDPQLQTSTFTICLTNLVFMYMVPFGLSAAVSTRVSNELGAGHPQAAKFAVKVNVVMAALEGVVMATLLLSVLRNVDGWAFTNDAKVVEYVYQCMPFLAALVFMDAIQGVLSGVARGCGWQDLGAYTNLGSFYILGLPCATILAFVFHSNDLGLWIGMIVGMAVKTAALFLITLFTDWDKQAKKAMDRIDSSASVKLPIQSNDGKKEKILVC</sequence>
<protein>
    <submittedName>
        <fullName evidence="1">Uncharacterized protein</fullName>
    </submittedName>
</protein>